<gene>
    <name evidence="2" type="ORF">NS220_03100</name>
</gene>
<dbReference type="PANTHER" id="PTHR37308">
    <property type="entry name" value="INTEGRAL MEMBRANE PROTEIN"/>
    <property type="match status" value="1"/>
</dbReference>
<feature type="transmembrane region" description="Helical" evidence="1">
    <location>
        <begin position="117"/>
        <end position="135"/>
    </location>
</feature>
<dbReference type="OrthoDB" id="9793746at2"/>
<protein>
    <recommendedName>
        <fullName evidence="4">DUF368 domain-containing protein</fullName>
    </recommendedName>
</protein>
<dbReference type="PATRIC" id="fig|2033.6.peg.1063"/>
<dbReference type="EMBL" id="LDRT01000016">
    <property type="protein sequence ID" value="KTR96229.1"/>
    <property type="molecule type" value="Genomic_DNA"/>
</dbReference>
<keyword evidence="1" id="KW-0812">Transmembrane</keyword>
<dbReference type="PANTHER" id="PTHR37308:SF1">
    <property type="entry name" value="POLYPRENYL-PHOSPHATE TRANSPORTER"/>
    <property type="match status" value="1"/>
</dbReference>
<name>A0A147F126_MICTE</name>
<sequence>MADTLADRRSPLRPALDVVRGALIGAVEVIPGVSGGTVALIVGVYATLIDAASHIVRGTVAATDVVRRRGLARSARHFRAVRWRVVAPVLIGMVLAVVLGARVLAPLVQDYPTETRAVFGGMIAASLLIPIRLLGREWTWRLGLLALVAAAAAFVVTGLPSGSVDDPPLVVVAVAASVAVCALVLPGLSGAFLLLVFGLYETTLVALNERDMPYILAFAVGAVVGLSLFVNVLRLLLARFHAGMLALMTGLMLGSLRALWPWQDDAGQALSPSGDITLTILLAAAGAAVVLLVVWMQARLTRRPPASR</sequence>
<dbReference type="Proteomes" id="UP000075025">
    <property type="component" value="Unassembled WGS sequence"/>
</dbReference>
<dbReference type="Pfam" id="PF04018">
    <property type="entry name" value="VCA0040-like"/>
    <property type="match status" value="1"/>
</dbReference>
<feature type="transmembrane region" description="Helical" evidence="1">
    <location>
        <begin position="280"/>
        <end position="298"/>
    </location>
</feature>
<proteinExistence type="predicted"/>
<organism evidence="2 3">
    <name type="scientific">Microbacterium testaceum</name>
    <name type="common">Aureobacterium testaceum</name>
    <name type="synonym">Brevibacterium testaceum</name>
    <dbReference type="NCBI Taxonomy" id="2033"/>
    <lineage>
        <taxon>Bacteria</taxon>
        <taxon>Bacillati</taxon>
        <taxon>Actinomycetota</taxon>
        <taxon>Actinomycetes</taxon>
        <taxon>Micrococcales</taxon>
        <taxon>Microbacteriaceae</taxon>
        <taxon>Microbacterium</taxon>
    </lineage>
</organism>
<reference evidence="2 3" key="1">
    <citation type="journal article" date="2016" name="Front. Microbiol.">
        <title>Genomic Resource of Rice Seed Associated Bacteria.</title>
        <authorList>
            <person name="Midha S."/>
            <person name="Bansal K."/>
            <person name="Sharma S."/>
            <person name="Kumar N."/>
            <person name="Patil P.P."/>
            <person name="Chaudhry V."/>
            <person name="Patil P.B."/>
        </authorList>
    </citation>
    <scope>NUCLEOTIDE SEQUENCE [LARGE SCALE GENOMIC DNA]</scope>
    <source>
        <strain evidence="2 3">NS220</strain>
    </source>
</reference>
<keyword evidence="1" id="KW-0472">Membrane</keyword>
<evidence type="ECO:0000313" key="2">
    <source>
        <dbReference type="EMBL" id="KTR96229.1"/>
    </source>
</evidence>
<feature type="transmembrane region" description="Helical" evidence="1">
    <location>
        <begin position="214"/>
        <end position="233"/>
    </location>
</feature>
<evidence type="ECO:0000256" key="1">
    <source>
        <dbReference type="SAM" id="Phobius"/>
    </source>
</evidence>
<feature type="transmembrane region" description="Helical" evidence="1">
    <location>
        <begin position="85"/>
        <end position="105"/>
    </location>
</feature>
<feature type="transmembrane region" description="Helical" evidence="1">
    <location>
        <begin position="167"/>
        <end position="185"/>
    </location>
</feature>
<evidence type="ECO:0008006" key="4">
    <source>
        <dbReference type="Google" id="ProtNLM"/>
    </source>
</evidence>
<comment type="caution">
    <text evidence="2">The sequence shown here is derived from an EMBL/GenBank/DDBJ whole genome shotgun (WGS) entry which is preliminary data.</text>
</comment>
<dbReference type="InterPro" id="IPR007163">
    <property type="entry name" value="VCA0040-like"/>
</dbReference>
<accession>A0A147F126</accession>
<dbReference type="RefSeq" id="WP_058622642.1">
    <property type="nucleotide sequence ID" value="NZ_LDRT01000016.1"/>
</dbReference>
<dbReference type="AlphaFoldDB" id="A0A147F126"/>
<keyword evidence="1" id="KW-1133">Transmembrane helix</keyword>
<evidence type="ECO:0000313" key="3">
    <source>
        <dbReference type="Proteomes" id="UP000075025"/>
    </source>
</evidence>
<feature type="transmembrane region" description="Helical" evidence="1">
    <location>
        <begin position="142"/>
        <end position="161"/>
    </location>
</feature>